<feature type="region of interest" description="Disordered" evidence="1">
    <location>
        <begin position="1"/>
        <end position="76"/>
    </location>
</feature>
<evidence type="ECO:0000256" key="1">
    <source>
        <dbReference type="SAM" id="MobiDB-lite"/>
    </source>
</evidence>
<protein>
    <submittedName>
        <fullName evidence="2">LON Protease</fullName>
    </submittedName>
</protein>
<dbReference type="GO" id="GO:0006508">
    <property type="term" value="P:proteolysis"/>
    <property type="evidence" value="ECO:0007669"/>
    <property type="project" value="UniProtKB-KW"/>
</dbReference>
<evidence type="ECO:0000313" key="3">
    <source>
        <dbReference type="Proteomes" id="UP000076858"/>
    </source>
</evidence>
<organism evidence="2 3">
    <name type="scientific">Daphnia magna</name>
    <dbReference type="NCBI Taxonomy" id="35525"/>
    <lineage>
        <taxon>Eukaryota</taxon>
        <taxon>Metazoa</taxon>
        <taxon>Ecdysozoa</taxon>
        <taxon>Arthropoda</taxon>
        <taxon>Crustacea</taxon>
        <taxon>Branchiopoda</taxon>
        <taxon>Diplostraca</taxon>
        <taxon>Cladocera</taxon>
        <taxon>Anomopoda</taxon>
        <taxon>Daphniidae</taxon>
        <taxon>Daphnia</taxon>
    </lineage>
</organism>
<comment type="caution">
    <text evidence="2">The sequence shown here is derived from an EMBL/GenBank/DDBJ whole genome shotgun (WGS) entry which is preliminary data.</text>
</comment>
<keyword evidence="3" id="KW-1185">Reference proteome</keyword>
<dbReference type="GO" id="GO:0008233">
    <property type="term" value="F:peptidase activity"/>
    <property type="evidence" value="ECO:0007669"/>
    <property type="project" value="UniProtKB-KW"/>
</dbReference>
<accession>A0A164IBT4</accession>
<reference evidence="2 3" key="1">
    <citation type="submission" date="2016-03" db="EMBL/GenBank/DDBJ databases">
        <title>EvidentialGene: Evidence-directed Construction of Genes on Genomes.</title>
        <authorList>
            <person name="Gilbert D.G."/>
            <person name="Choi J.-H."/>
            <person name="Mockaitis K."/>
            <person name="Colbourne J."/>
            <person name="Pfrender M."/>
        </authorList>
    </citation>
    <scope>NUCLEOTIDE SEQUENCE [LARGE SCALE GENOMIC DNA]</scope>
    <source>
        <strain evidence="2 3">Xinb3</strain>
        <tissue evidence="2">Complete organism</tissue>
    </source>
</reference>
<feature type="compositionally biased region" description="Basic and acidic residues" evidence="1">
    <location>
        <begin position="24"/>
        <end position="39"/>
    </location>
</feature>
<name>A0A164IBT4_9CRUS</name>
<dbReference type="AlphaFoldDB" id="A0A164IBT4"/>
<feature type="non-terminal residue" evidence="2">
    <location>
        <position position="92"/>
    </location>
</feature>
<keyword evidence="2" id="KW-0645">Protease</keyword>
<sequence length="92" mass="10233">LVGRGLQPLQAPAPYGRHQGHGRAVQEQHPLDRPHRLRQDPAGSDPGALAECALRHRRRDHADRSGLCGRGCREHHPEAAAELQLRRRARPA</sequence>
<dbReference type="EMBL" id="LRGB01007604">
    <property type="protein sequence ID" value="KZS01100.1"/>
    <property type="molecule type" value="Genomic_DNA"/>
</dbReference>
<gene>
    <name evidence="2" type="ORF">APZ42_002336</name>
</gene>
<proteinExistence type="predicted"/>
<feature type="non-terminal residue" evidence="2">
    <location>
        <position position="1"/>
    </location>
</feature>
<keyword evidence="2" id="KW-0378">Hydrolase</keyword>
<dbReference type="Proteomes" id="UP000076858">
    <property type="component" value="Unassembled WGS sequence"/>
</dbReference>
<evidence type="ECO:0000313" key="2">
    <source>
        <dbReference type="EMBL" id="KZS01100.1"/>
    </source>
</evidence>